<proteinExistence type="predicted"/>
<reference evidence="7" key="1">
    <citation type="journal article" date="2022" name="bioRxiv">
        <title>Sequencing and chromosome-scale assembly of the giantPleurodeles waltlgenome.</title>
        <authorList>
            <person name="Brown T."/>
            <person name="Elewa A."/>
            <person name="Iarovenko S."/>
            <person name="Subramanian E."/>
            <person name="Araus A.J."/>
            <person name="Petzold A."/>
            <person name="Susuki M."/>
            <person name="Suzuki K.-i.T."/>
            <person name="Hayashi T."/>
            <person name="Toyoda A."/>
            <person name="Oliveira C."/>
            <person name="Osipova E."/>
            <person name="Leigh N.D."/>
            <person name="Simon A."/>
            <person name="Yun M.H."/>
        </authorList>
    </citation>
    <scope>NUCLEOTIDE SEQUENCE</scope>
    <source>
        <strain evidence="7">20211129_DDA</strain>
        <tissue evidence="7">Liver</tissue>
    </source>
</reference>
<organism evidence="7 8">
    <name type="scientific">Pleurodeles waltl</name>
    <name type="common">Iberian ribbed newt</name>
    <dbReference type="NCBI Taxonomy" id="8319"/>
    <lineage>
        <taxon>Eukaryota</taxon>
        <taxon>Metazoa</taxon>
        <taxon>Chordata</taxon>
        <taxon>Craniata</taxon>
        <taxon>Vertebrata</taxon>
        <taxon>Euteleostomi</taxon>
        <taxon>Amphibia</taxon>
        <taxon>Batrachia</taxon>
        <taxon>Caudata</taxon>
        <taxon>Salamandroidea</taxon>
        <taxon>Salamandridae</taxon>
        <taxon>Pleurodelinae</taxon>
        <taxon>Pleurodeles</taxon>
    </lineage>
</organism>
<evidence type="ECO:0000256" key="3">
    <source>
        <dbReference type="ARBA" id="ARBA00022833"/>
    </source>
</evidence>
<dbReference type="InterPro" id="IPR042973">
    <property type="entry name" value="RNF222"/>
</dbReference>
<protein>
    <recommendedName>
        <fullName evidence="6">RING-type domain-containing protein</fullName>
    </recommendedName>
</protein>
<evidence type="ECO:0000256" key="2">
    <source>
        <dbReference type="ARBA" id="ARBA00022771"/>
    </source>
</evidence>
<dbReference type="Pfam" id="PF13639">
    <property type="entry name" value="zf-RING_2"/>
    <property type="match status" value="1"/>
</dbReference>
<evidence type="ECO:0000259" key="6">
    <source>
        <dbReference type="PROSITE" id="PS50089"/>
    </source>
</evidence>
<evidence type="ECO:0000313" key="8">
    <source>
        <dbReference type="Proteomes" id="UP001066276"/>
    </source>
</evidence>
<keyword evidence="3" id="KW-0862">Zinc</keyword>
<keyword evidence="2 4" id="KW-0863">Zinc-finger</keyword>
<dbReference type="InterPro" id="IPR013083">
    <property type="entry name" value="Znf_RING/FYVE/PHD"/>
</dbReference>
<dbReference type="PROSITE" id="PS50089">
    <property type="entry name" value="ZF_RING_2"/>
    <property type="match status" value="1"/>
</dbReference>
<dbReference type="Gene3D" id="3.30.40.10">
    <property type="entry name" value="Zinc/RING finger domain, C3HC4 (zinc finger)"/>
    <property type="match status" value="1"/>
</dbReference>
<comment type="caution">
    <text evidence="7">The sequence shown here is derived from an EMBL/GenBank/DDBJ whole genome shotgun (WGS) entry which is preliminary data.</text>
</comment>
<dbReference type="EMBL" id="JANPWB010000011">
    <property type="protein sequence ID" value="KAJ1130492.1"/>
    <property type="molecule type" value="Genomic_DNA"/>
</dbReference>
<dbReference type="PANTHER" id="PTHR47095:SF1">
    <property type="entry name" value="RING FINGER PROTEIN 222"/>
    <property type="match status" value="1"/>
</dbReference>
<evidence type="ECO:0000256" key="5">
    <source>
        <dbReference type="SAM" id="Phobius"/>
    </source>
</evidence>
<dbReference type="AlphaFoldDB" id="A0AAV7PT88"/>
<dbReference type="PANTHER" id="PTHR47095">
    <property type="entry name" value="RING FINGER PROTEIN 222"/>
    <property type="match status" value="1"/>
</dbReference>
<name>A0AAV7PT88_PLEWA</name>
<feature type="domain" description="RING-type" evidence="6">
    <location>
        <begin position="115"/>
        <end position="166"/>
    </location>
</feature>
<keyword evidence="5" id="KW-0812">Transmembrane</keyword>
<sequence>MQNRPTRIQVFKWKPEVRVSRFIVQCGEEARAWPIIPTPRSYKTSDFHGPGCGGFTFDGTRAQQVFRGCGIRIERFIHLVLRHTGEGSEATTESCPGCFPTMSDEESSKDSSSECPVCYERLHSTSTAERRLSCGHTFCHDCLVKYLVTAKQEGPIKKNIVCPLCRYVTFLNKKGICWHPKPEEKAKTLEVPLSPSCLRHPVELGSTNTLVVPNTEVIAIDNDTQHDFPRYLAICPTESRTASTNNLAASQIFVISEYGRPMDNEESERQTSASPRTGLNCCRSPSLILLLLMILVVAILAAVLPWILISKRNT</sequence>
<dbReference type="SMART" id="SM00184">
    <property type="entry name" value="RING"/>
    <property type="match status" value="1"/>
</dbReference>
<keyword evidence="5" id="KW-0472">Membrane</keyword>
<dbReference type="CDD" id="cd16564">
    <property type="entry name" value="RING-HC_RNF222"/>
    <property type="match status" value="1"/>
</dbReference>
<keyword evidence="1" id="KW-0479">Metal-binding</keyword>
<dbReference type="Proteomes" id="UP001066276">
    <property type="component" value="Chromosome 7"/>
</dbReference>
<keyword evidence="8" id="KW-1185">Reference proteome</keyword>
<dbReference type="InterPro" id="IPR017907">
    <property type="entry name" value="Znf_RING_CS"/>
</dbReference>
<keyword evidence="5" id="KW-1133">Transmembrane helix</keyword>
<gene>
    <name evidence="7" type="ORF">NDU88_008844</name>
</gene>
<dbReference type="GO" id="GO:0008270">
    <property type="term" value="F:zinc ion binding"/>
    <property type="evidence" value="ECO:0007669"/>
    <property type="project" value="UniProtKB-KW"/>
</dbReference>
<dbReference type="InterPro" id="IPR001841">
    <property type="entry name" value="Znf_RING"/>
</dbReference>
<evidence type="ECO:0000256" key="4">
    <source>
        <dbReference type="PROSITE-ProRule" id="PRU00175"/>
    </source>
</evidence>
<dbReference type="SUPFAM" id="SSF57850">
    <property type="entry name" value="RING/U-box"/>
    <property type="match status" value="1"/>
</dbReference>
<dbReference type="PROSITE" id="PS00518">
    <property type="entry name" value="ZF_RING_1"/>
    <property type="match status" value="1"/>
</dbReference>
<evidence type="ECO:0000313" key="7">
    <source>
        <dbReference type="EMBL" id="KAJ1130492.1"/>
    </source>
</evidence>
<accession>A0AAV7PT88</accession>
<evidence type="ECO:0000256" key="1">
    <source>
        <dbReference type="ARBA" id="ARBA00022723"/>
    </source>
</evidence>
<feature type="transmembrane region" description="Helical" evidence="5">
    <location>
        <begin position="287"/>
        <end position="309"/>
    </location>
</feature>